<dbReference type="OrthoDB" id="5296173at2"/>
<dbReference type="AlphaFoldDB" id="A0A1Q8EXY7"/>
<reference evidence="1 2" key="1">
    <citation type="submission" date="2016-12" db="EMBL/GenBank/DDBJ databases">
        <authorList>
            <person name="Song W.-J."/>
            <person name="Kurnit D.M."/>
        </authorList>
    </citation>
    <scope>NUCLEOTIDE SEQUENCE [LARGE SCALE GENOMIC DNA]</scope>
    <source>
        <strain evidence="1 2">PCL1601</strain>
    </source>
</reference>
<dbReference type="PANTHER" id="PTHR40278">
    <property type="entry name" value="DNA UTILIZATION PROTEIN HOFN"/>
    <property type="match status" value="1"/>
</dbReference>
<name>A0A1Q8EXY7_9PSED</name>
<organism evidence="1 2">
    <name type="scientific">Pseudomonas chlororaphis</name>
    <dbReference type="NCBI Taxonomy" id="587753"/>
    <lineage>
        <taxon>Bacteria</taxon>
        <taxon>Pseudomonadati</taxon>
        <taxon>Pseudomonadota</taxon>
        <taxon>Gammaproteobacteria</taxon>
        <taxon>Pseudomonadales</taxon>
        <taxon>Pseudomonadaceae</taxon>
        <taxon>Pseudomonas</taxon>
    </lineage>
</organism>
<dbReference type="PANTHER" id="PTHR40278:SF2">
    <property type="entry name" value="TYPE IV PILUS INNER MEMBRANE COMPONENT PILN"/>
    <property type="match status" value="1"/>
</dbReference>
<proteinExistence type="predicted"/>
<sequence length="188" mass="21238">MARINLLPWRDERRERRRRHFVLILVAAVALALAAVLAGDRIIGRAIDRQLARNNHVGAQISLLDQRIAKIGELKLHREQLVERMKIIQDLQGNRSTSARVFDQLARTLPDGVYFTEVRMSGKTLSITGAAESNRRVSELMRNLDASYWFDAPSLTEVKAAAADSADQRNLFQLTVHQTRPAMDEDGL</sequence>
<accession>A0A1Q8EXY7</accession>
<dbReference type="InterPro" id="IPR007813">
    <property type="entry name" value="PilN"/>
</dbReference>
<protein>
    <submittedName>
        <fullName evidence="1">Pilus assembly protein PilN</fullName>
    </submittedName>
</protein>
<dbReference type="GO" id="GO:0043107">
    <property type="term" value="P:type IV pilus-dependent motility"/>
    <property type="evidence" value="ECO:0007669"/>
    <property type="project" value="TreeGrafter"/>
</dbReference>
<gene>
    <name evidence="1" type="ORF">BTN82_01855</name>
</gene>
<dbReference type="EMBL" id="MSCT01000002">
    <property type="protein sequence ID" value="OLF56673.1"/>
    <property type="molecule type" value="Genomic_DNA"/>
</dbReference>
<evidence type="ECO:0000313" key="1">
    <source>
        <dbReference type="EMBL" id="OLF56673.1"/>
    </source>
</evidence>
<dbReference type="Proteomes" id="UP000185578">
    <property type="component" value="Unassembled WGS sequence"/>
</dbReference>
<dbReference type="InterPro" id="IPR052534">
    <property type="entry name" value="Extracell_DNA_Util/SecSys_Comp"/>
</dbReference>
<dbReference type="Pfam" id="PF05137">
    <property type="entry name" value="PilN"/>
    <property type="match status" value="1"/>
</dbReference>
<dbReference type="GO" id="GO:0043683">
    <property type="term" value="P:type IV pilus assembly"/>
    <property type="evidence" value="ECO:0007669"/>
    <property type="project" value="TreeGrafter"/>
</dbReference>
<dbReference type="RefSeq" id="WP_075117477.1">
    <property type="nucleotide sequence ID" value="NZ_MSCT01000002.1"/>
</dbReference>
<comment type="caution">
    <text evidence="1">The sequence shown here is derived from an EMBL/GenBank/DDBJ whole genome shotgun (WGS) entry which is preliminary data.</text>
</comment>
<evidence type="ECO:0000313" key="2">
    <source>
        <dbReference type="Proteomes" id="UP000185578"/>
    </source>
</evidence>